<dbReference type="GO" id="GO:0160147">
    <property type="term" value="F:tRNA pseudouridine(38-40) synthase activity"/>
    <property type="evidence" value="ECO:0007669"/>
    <property type="project" value="UniProtKB-EC"/>
</dbReference>
<dbReference type="Gene3D" id="3.30.70.580">
    <property type="entry name" value="Pseudouridine synthase I, catalytic domain, N-terminal subdomain"/>
    <property type="match status" value="1"/>
</dbReference>
<sequence>MSRRIKLVVAYDGTDFRGWAAQTGHRTVQSTLIEAVRQVSGEDCEITGASRTDSGAHALGQVCHFDLEAAIPAERWPAALNRALPRDIRVRSAAEVDSAFHSRFCARDRSYRYRILQNESDPFRGRFAHREPRPLDVDRMRASATLLIGLHDFIAFTAELSPDVGNTMRTLRSVGVSRVRDEVRIDVVGTAFLRGMMRRIAGALLEVGRDRRKPESLRALLVGGLNPDTQPVVLPAHGLTLMRVRYGRHPVDNRANNETASDEA</sequence>
<dbReference type="CDD" id="cd02570">
    <property type="entry name" value="PseudoU_synth_EcTruA"/>
    <property type="match status" value="1"/>
</dbReference>
<evidence type="ECO:0000259" key="8">
    <source>
        <dbReference type="Pfam" id="PF01416"/>
    </source>
</evidence>
<evidence type="ECO:0000313" key="9">
    <source>
        <dbReference type="EMBL" id="MBI1757469.1"/>
    </source>
</evidence>
<evidence type="ECO:0000256" key="1">
    <source>
        <dbReference type="ARBA" id="ARBA00009375"/>
    </source>
</evidence>
<comment type="caution">
    <text evidence="9">The sequence shown here is derived from an EMBL/GenBank/DDBJ whole genome shotgun (WGS) entry which is preliminary data.</text>
</comment>
<comment type="caution">
    <text evidence="4">Lacks conserved residue(s) required for the propagation of feature annotation.</text>
</comment>
<dbReference type="PANTHER" id="PTHR11142">
    <property type="entry name" value="PSEUDOURIDYLATE SYNTHASE"/>
    <property type="match status" value="1"/>
</dbReference>
<dbReference type="Proteomes" id="UP000727962">
    <property type="component" value="Unassembled WGS sequence"/>
</dbReference>
<dbReference type="Pfam" id="PF01416">
    <property type="entry name" value="PseudoU_synth_1"/>
    <property type="match status" value="2"/>
</dbReference>
<dbReference type="GO" id="GO:0003723">
    <property type="term" value="F:RNA binding"/>
    <property type="evidence" value="ECO:0007669"/>
    <property type="project" value="InterPro"/>
</dbReference>
<evidence type="ECO:0000256" key="7">
    <source>
        <dbReference type="RuleBase" id="RU003792"/>
    </source>
</evidence>
<dbReference type="InterPro" id="IPR020095">
    <property type="entry name" value="PsdUridine_synth_TruA_C"/>
</dbReference>
<keyword evidence="2 4" id="KW-0819">tRNA processing</keyword>
<dbReference type="PANTHER" id="PTHR11142:SF0">
    <property type="entry name" value="TRNA PSEUDOURIDINE SYNTHASE-LIKE 1"/>
    <property type="match status" value="1"/>
</dbReference>
<organism evidence="9 10">
    <name type="scientific">Fimbriimonas ginsengisoli</name>
    <dbReference type="NCBI Taxonomy" id="1005039"/>
    <lineage>
        <taxon>Bacteria</taxon>
        <taxon>Bacillati</taxon>
        <taxon>Armatimonadota</taxon>
        <taxon>Fimbriimonadia</taxon>
        <taxon>Fimbriimonadales</taxon>
        <taxon>Fimbriimonadaceae</taxon>
        <taxon>Fimbriimonas</taxon>
    </lineage>
</organism>
<dbReference type="SUPFAM" id="SSF55120">
    <property type="entry name" value="Pseudouridine synthase"/>
    <property type="match status" value="1"/>
</dbReference>
<dbReference type="EC" id="5.4.99.12" evidence="4"/>
<feature type="domain" description="Pseudouridine synthase I TruA alpha/beta" evidence="8">
    <location>
        <begin position="144"/>
        <end position="246"/>
    </location>
</feature>
<dbReference type="HAMAP" id="MF_00171">
    <property type="entry name" value="TruA"/>
    <property type="match status" value="1"/>
</dbReference>
<evidence type="ECO:0000256" key="5">
    <source>
        <dbReference type="PIRSR" id="PIRSR001430-1"/>
    </source>
</evidence>
<dbReference type="Gene3D" id="3.30.70.660">
    <property type="entry name" value="Pseudouridine synthase I, catalytic domain, C-terminal subdomain"/>
    <property type="match status" value="1"/>
</dbReference>
<evidence type="ECO:0000256" key="4">
    <source>
        <dbReference type="HAMAP-Rule" id="MF_00171"/>
    </source>
</evidence>
<proteinExistence type="inferred from homology"/>
<accession>A0A931PUI2</accession>
<evidence type="ECO:0000313" key="10">
    <source>
        <dbReference type="Proteomes" id="UP000727962"/>
    </source>
</evidence>
<feature type="domain" description="Pseudouridine synthase I TruA alpha/beta" evidence="8">
    <location>
        <begin position="8"/>
        <end position="104"/>
    </location>
</feature>
<dbReference type="PIRSF" id="PIRSF001430">
    <property type="entry name" value="tRNA_psdUrid_synth"/>
    <property type="match status" value="1"/>
</dbReference>
<feature type="active site" description="Nucleophile" evidence="4 5">
    <location>
        <position position="53"/>
    </location>
</feature>
<dbReference type="InterPro" id="IPR020094">
    <property type="entry name" value="TruA/RsuA/RluB/E/F_N"/>
</dbReference>
<dbReference type="AlphaFoldDB" id="A0A931PUI2"/>
<gene>
    <name evidence="4 9" type="primary">truA</name>
    <name evidence="9" type="ORF">HYR64_10230</name>
</gene>
<reference evidence="9" key="1">
    <citation type="submission" date="2020-07" db="EMBL/GenBank/DDBJ databases">
        <title>Huge and variable diversity of episymbiotic CPR bacteria and DPANN archaea in groundwater ecosystems.</title>
        <authorList>
            <person name="He C.Y."/>
            <person name="Keren R."/>
            <person name="Whittaker M."/>
            <person name="Farag I.F."/>
            <person name="Doudna J."/>
            <person name="Cate J.H.D."/>
            <person name="Banfield J.F."/>
        </authorList>
    </citation>
    <scope>NUCLEOTIDE SEQUENCE</scope>
    <source>
        <strain evidence="9">NC_groundwater_17_Pr7_B-0.1um_64_12</strain>
    </source>
</reference>
<protein>
    <recommendedName>
        <fullName evidence="4">tRNA pseudouridine synthase A</fullName>
        <ecNumber evidence="4">5.4.99.12</ecNumber>
    </recommendedName>
    <alternativeName>
        <fullName evidence="4">tRNA pseudouridine(38-40) synthase</fullName>
    </alternativeName>
    <alternativeName>
        <fullName evidence="4">tRNA pseudouridylate synthase I</fullName>
    </alternativeName>
    <alternativeName>
        <fullName evidence="4">tRNA-uridine isomerase I</fullName>
    </alternativeName>
</protein>
<evidence type="ECO:0000256" key="2">
    <source>
        <dbReference type="ARBA" id="ARBA00022694"/>
    </source>
</evidence>
<dbReference type="EMBL" id="JACOSL010000063">
    <property type="protein sequence ID" value="MBI1757469.1"/>
    <property type="molecule type" value="Genomic_DNA"/>
</dbReference>
<dbReference type="NCBIfam" id="TIGR00071">
    <property type="entry name" value="hisT_truA"/>
    <property type="match status" value="1"/>
</dbReference>
<name>A0A931PUI2_FIMGI</name>
<comment type="subunit">
    <text evidence="4">Homodimer.</text>
</comment>
<dbReference type="InterPro" id="IPR020097">
    <property type="entry name" value="PsdUridine_synth_TruA_a/b_dom"/>
</dbReference>
<comment type="catalytic activity">
    <reaction evidence="4 7">
        <text>uridine(38/39/40) in tRNA = pseudouridine(38/39/40) in tRNA</text>
        <dbReference type="Rhea" id="RHEA:22376"/>
        <dbReference type="Rhea" id="RHEA-COMP:10085"/>
        <dbReference type="Rhea" id="RHEA-COMP:10087"/>
        <dbReference type="ChEBI" id="CHEBI:65314"/>
        <dbReference type="ChEBI" id="CHEBI:65315"/>
        <dbReference type="EC" id="5.4.99.12"/>
    </reaction>
</comment>
<feature type="binding site" evidence="4 6">
    <location>
        <position position="111"/>
    </location>
    <ligand>
        <name>substrate</name>
    </ligand>
</feature>
<comment type="similarity">
    <text evidence="1 4 7">Belongs to the tRNA pseudouridine synthase TruA family.</text>
</comment>
<dbReference type="InterPro" id="IPR020103">
    <property type="entry name" value="PsdUridine_synth_cat_dom_sf"/>
</dbReference>
<dbReference type="FunFam" id="3.30.70.580:FF:000001">
    <property type="entry name" value="tRNA pseudouridine synthase A"/>
    <property type="match status" value="1"/>
</dbReference>
<keyword evidence="3 4" id="KW-0413">Isomerase</keyword>
<evidence type="ECO:0000256" key="3">
    <source>
        <dbReference type="ARBA" id="ARBA00023235"/>
    </source>
</evidence>
<evidence type="ECO:0000256" key="6">
    <source>
        <dbReference type="PIRSR" id="PIRSR001430-2"/>
    </source>
</evidence>
<comment type="function">
    <text evidence="4">Formation of pseudouridine at positions 38, 39 and 40 in the anticodon stem and loop of transfer RNAs.</text>
</comment>
<dbReference type="GO" id="GO:0031119">
    <property type="term" value="P:tRNA pseudouridine synthesis"/>
    <property type="evidence" value="ECO:0007669"/>
    <property type="project" value="UniProtKB-UniRule"/>
</dbReference>
<dbReference type="InterPro" id="IPR001406">
    <property type="entry name" value="PsdUridine_synth_TruA"/>
</dbReference>